<dbReference type="STRING" id="1121419.SAMN05443529_12174"/>
<proteinExistence type="predicted"/>
<feature type="domain" description="SGNH hydrolase-type esterase" evidence="1">
    <location>
        <begin position="46"/>
        <end position="236"/>
    </location>
</feature>
<dbReference type="InterPro" id="IPR036514">
    <property type="entry name" value="SGNH_hydro_sf"/>
</dbReference>
<sequence>MLFALSSHKVERFILKVVTEKNKRTYLIIIRFKVLKAVILLKLYLALGDSITAGYGVESPFSFPMVYASFLRRHNPDLKLLNLGLNGLTTSGLLNQLRTNPTLRTSIRHAFLITLTIGSNDLLRLIGNPNQPIKTSQLPIIQRTMSRTLMQIGQEIRSLNPYAIIKVATLYNPLPAGPYANYYSLVQGIIDTANAMIVMWAKSYGFIVVNLDREIKGKELIFIGRDHAHPSAAGYQMIAKAFARY</sequence>
<dbReference type="PANTHER" id="PTHR30383">
    <property type="entry name" value="THIOESTERASE 1/PROTEASE 1/LYSOPHOSPHOLIPASE L1"/>
    <property type="match status" value="1"/>
</dbReference>
<keyword evidence="3" id="KW-1185">Reference proteome</keyword>
<gene>
    <name evidence="2" type="ORF">SAMN05443529_12174</name>
</gene>
<dbReference type="InterPro" id="IPR013830">
    <property type="entry name" value="SGNH_hydro"/>
</dbReference>
<evidence type="ECO:0000313" key="2">
    <source>
        <dbReference type="EMBL" id="SDH89842.1"/>
    </source>
</evidence>
<dbReference type="PANTHER" id="PTHR30383:SF5">
    <property type="entry name" value="SGNH HYDROLASE-TYPE ESTERASE DOMAIN-CONTAINING PROTEIN"/>
    <property type="match status" value="1"/>
</dbReference>
<evidence type="ECO:0000259" key="1">
    <source>
        <dbReference type="Pfam" id="PF13472"/>
    </source>
</evidence>
<accession>A0A1G8G662</accession>
<dbReference type="Gene3D" id="3.40.50.1110">
    <property type="entry name" value="SGNH hydrolase"/>
    <property type="match status" value="1"/>
</dbReference>
<dbReference type="EMBL" id="FNCP01000021">
    <property type="protein sequence ID" value="SDH89842.1"/>
    <property type="molecule type" value="Genomic_DNA"/>
</dbReference>
<dbReference type="Pfam" id="PF13472">
    <property type="entry name" value="Lipase_GDSL_2"/>
    <property type="match status" value="1"/>
</dbReference>
<evidence type="ECO:0000313" key="3">
    <source>
        <dbReference type="Proteomes" id="UP000198656"/>
    </source>
</evidence>
<dbReference type="Proteomes" id="UP000198656">
    <property type="component" value="Unassembled WGS sequence"/>
</dbReference>
<dbReference type="InterPro" id="IPR051532">
    <property type="entry name" value="Ester_Hydrolysis_Enzymes"/>
</dbReference>
<reference evidence="3" key="1">
    <citation type="submission" date="2016-10" db="EMBL/GenBank/DDBJ databases">
        <authorList>
            <person name="Varghese N."/>
            <person name="Submissions S."/>
        </authorList>
    </citation>
    <scope>NUCLEOTIDE SEQUENCE [LARGE SCALE GENOMIC DNA]</scope>
    <source>
        <strain evidence="3">DSM 8344</strain>
    </source>
</reference>
<name>A0A1G8G662_9FIRM</name>
<dbReference type="SUPFAM" id="SSF52266">
    <property type="entry name" value="SGNH hydrolase"/>
    <property type="match status" value="1"/>
</dbReference>
<dbReference type="GO" id="GO:0004622">
    <property type="term" value="F:phosphatidylcholine lysophospholipase activity"/>
    <property type="evidence" value="ECO:0007669"/>
    <property type="project" value="TreeGrafter"/>
</dbReference>
<organism evidence="2 3">
    <name type="scientific">Desulfosporosinus hippei DSM 8344</name>
    <dbReference type="NCBI Taxonomy" id="1121419"/>
    <lineage>
        <taxon>Bacteria</taxon>
        <taxon>Bacillati</taxon>
        <taxon>Bacillota</taxon>
        <taxon>Clostridia</taxon>
        <taxon>Eubacteriales</taxon>
        <taxon>Desulfitobacteriaceae</taxon>
        <taxon>Desulfosporosinus</taxon>
    </lineage>
</organism>
<protein>
    <submittedName>
        <fullName evidence="2">Lysophospholipase L1</fullName>
    </submittedName>
</protein>
<dbReference type="AlphaFoldDB" id="A0A1G8G662"/>